<organism evidence="1 2">
    <name type="scientific">Bacillus amyloliquefaciens (strain Y2)</name>
    <name type="common">Bacillus amyloliquefaciens subsp. plantarum (strain B9601-Y2)</name>
    <dbReference type="NCBI Taxonomy" id="1155777"/>
    <lineage>
        <taxon>Bacteria</taxon>
        <taxon>Bacillati</taxon>
        <taxon>Bacillota</taxon>
        <taxon>Bacilli</taxon>
        <taxon>Bacillales</taxon>
        <taxon>Bacillaceae</taxon>
        <taxon>Bacillus</taxon>
        <taxon>Bacillus amyloliquefaciens group</taxon>
    </lineage>
</organism>
<dbReference type="EMBL" id="CP003332">
    <property type="protein sequence ID" value="AFJ61428.1"/>
    <property type="molecule type" value="Genomic_DNA"/>
</dbReference>
<dbReference type="PATRIC" id="fig|1126211.3.peg.1340"/>
<gene>
    <name evidence="1" type="ORF">MUS_1415</name>
</gene>
<reference evidence="1 2" key="1">
    <citation type="journal article" date="2012" name="J. Biotechnol.">
        <title>Genome sequence of the plant growth promoting strain Bacillus amyloliquefaciens subsp. plantarum B9601-Y2 and expression of mersacidin and other secondary metabolites.</title>
        <authorList>
            <person name="He P."/>
            <person name="Hao K."/>
            <person name="Blom J."/>
            <person name="Ruckert C."/>
            <person name="Vater J."/>
            <person name="Mao Z."/>
            <person name="Wu Y."/>
            <person name="Hou M."/>
            <person name="He P."/>
            <person name="He Y."/>
            <person name="Borriss R."/>
        </authorList>
    </citation>
    <scope>NUCLEOTIDE SEQUENCE [LARGE SCALE GENOMIC DNA]</scope>
    <source>
        <strain evidence="1">Y2</strain>
    </source>
</reference>
<dbReference type="KEGG" id="bqy:MUS_1415"/>
<sequence length="53" mass="6151">MVNNDADLYQLMQKPLQALLSGTEKTLFVKKSVCIRFLLTEKQMLAVNSRFFQ</sequence>
<accession>I2C454</accession>
<name>I2C454_BACAY</name>
<dbReference type="HOGENOM" id="CLU_213628_0_0_9"/>
<evidence type="ECO:0000313" key="2">
    <source>
        <dbReference type="Proteomes" id="UP000002878"/>
    </source>
</evidence>
<dbReference type="Proteomes" id="UP000002878">
    <property type="component" value="Chromosome"/>
</dbReference>
<dbReference type="AlphaFoldDB" id="I2C454"/>
<proteinExistence type="predicted"/>
<protein>
    <submittedName>
        <fullName evidence="1">Uncharacterized protein</fullName>
    </submittedName>
</protein>
<evidence type="ECO:0000313" key="1">
    <source>
        <dbReference type="EMBL" id="AFJ61428.1"/>
    </source>
</evidence>